<feature type="transmembrane region" description="Helical" evidence="2">
    <location>
        <begin position="580"/>
        <end position="601"/>
    </location>
</feature>
<feature type="region of interest" description="Disordered" evidence="1">
    <location>
        <begin position="504"/>
        <end position="531"/>
    </location>
</feature>
<feature type="transmembrane region" description="Helical" evidence="2">
    <location>
        <begin position="548"/>
        <end position="568"/>
    </location>
</feature>
<feature type="transmembrane region" description="Helical" evidence="2">
    <location>
        <begin position="450"/>
        <end position="472"/>
    </location>
</feature>
<dbReference type="EMBL" id="JALLBG020000087">
    <property type="protein sequence ID" value="KAL3766322.1"/>
    <property type="molecule type" value="Genomic_DNA"/>
</dbReference>
<feature type="compositionally biased region" description="Polar residues" evidence="1">
    <location>
        <begin position="318"/>
        <end position="331"/>
    </location>
</feature>
<feature type="transmembrane region" description="Helical" evidence="2">
    <location>
        <begin position="219"/>
        <end position="238"/>
    </location>
</feature>
<dbReference type="Proteomes" id="UP001530293">
    <property type="component" value="Unassembled WGS sequence"/>
</dbReference>
<feature type="transmembrane region" description="Helical" evidence="2">
    <location>
        <begin position="731"/>
        <end position="750"/>
    </location>
</feature>
<keyword evidence="2" id="KW-1133">Transmembrane helix</keyword>
<evidence type="ECO:0000256" key="1">
    <source>
        <dbReference type="SAM" id="MobiDB-lite"/>
    </source>
</evidence>
<organism evidence="3 4">
    <name type="scientific">Discostella pseudostelligera</name>
    <dbReference type="NCBI Taxonomy" id="259834"/>
    <lineage>
        <taxon>Eukaryota</taxon>
        <taxon>Sar</taxon>
        <taxon>Stramenopiles</taxon>
        <taxon>Ochrophyta</taxon>
        <taxon>Bacillariophyta</taxon>
        <taxon>Coscinodiscophyceae</taxon>
        <taxon>Thalassiosirophycidae</taxon>
        <taxon>Stephanodiscales</taxon>
        <taxon>Stephanodiscaceae</taxon>
        <taxon>Discostella</taxon>
    </lineage>
</organism>
<feature type="region of interest" description="Disordered" evidence="1">
    <location>
        <begin position="306"/>
        <end position="333"/>
    </location>
</feature>
<gene>
    <name evidence="3" type="ORF">ACHAWU_005714</name>
</gene>
<protein>
    <recommendedName>
        <fullName evidence="5">Amino acid transporter transmembrane domain-containing protein</fullName>
    </recommendedName>
</protein>
<feature type="region of interest" description="Disordered" evidence="1">
    <location>
        <begin position="773"/>
        <end position="794"/>
    </location>
</feature>
<name>A0ABD3MS84_9STRA</name>
<feature type="transmembrane region" description="Helical" evidence="2">
    <location>
        <begin position="676"/>
        <end position="700"/>
    </location>
</feature>
<feature type="compositionally biased region" description="Basic and acidic residues" evidence="1">
    <location>
        <begin position="1"/>
        <end position="10"/>
    </location>
</feature>
<feature type="region of interest" description="Disordered" evidence="1">
    <location>
        <begin position="1"/>
        <end position="27"/>
    </location>
</feature>
<keyword evidence="4" id="KW-1185">Reference proteome</keyword>
<evidence type="ECO:0000313" key="3">
    <source>
        <dbReference type="EMBL" id="KAL3766322.1"/>
    </source>
</evidence>
<reference evidence="3 4" key="1">
    <citation type="submission" date="2024-10" db="EMBL/GenBank/DDBJ databases">
        <title>Updated reference genomes for cyclostephanoid diatoms.</title>
        <authorList>
            <person name="Roberts W.R."/>
            <person name="Alverson A.J."/>
        </authorList>
    </citation>
    <scope>NUCLEOTIDE SEQUENCE [LARGE SCALE GENOMIC DNA]</scope>
    <source>
        <strain evidence="3 4">AJA232-27</strain>
    </source>
</reference>
<feature type="transmembrane region" description="Helical" evidence="2">
    <location>
        <begin position="621"/>
        <end position="639"/>
    </location>
</feature>
<comment type="caution">
    <text evidence="3">The sequence shown here is derived from an EMBL/GenBank/DDBJ whole genome shotgun (WGS) entry which is preliminary data.</text>
</comment>
<feature type="transmembrane region" description="Helical" evidence="2">
    <location>
        <begin position="938"/>
        <end position="960"/>
    </location>
</feature>
<evidence type="ECO:0000313" key="4">
    <source>
        <dbReference type="Proteomes" id="UP001530293"/>
    </source>
</evidence>
<feature type="transmembrane region" description="Helical" evidence="2">
    <location>
        <begin position="882"/>
        <end position="901"/>
    </location>
</feature>
<dbReference type="SUPFAM" id="SSF103473">
    <property type="entry name" value="MFS general substrate transporter"/>
    <property type="match status" value="1"/>
</dbReference>
<evidence type="ECO:0008006" key="5">
    <source>
        <dbReference type="Google" id="ProtNLM"/>
    </source>
</evidence>
<keyword evidence="2" id="KW-0812">Transmembrane</keyword>
<keyword evidence="2" id="KW-0472">Membrane</keyword>
<feature type="transmembrane region" description="Helical" evidence="2">
    <location>
        <begin position="250"/>
        <end position="271"/>
    </location>
</feature>
<dbReference type="PANTHER" id="PTHR22950">
    <property type="entry name" value="AMINO ACID TRANSPORTER"/>
    <property type="match status" value="1"/>
</dbReference>
<proteinExistence type="predicted"/>
<sequence length="977" mass="106995">MEDSTEDKATTHPTIGNFEADDDPCTHVSVPWERNPYTAAATTAPVNGAYSAELTDKIIQQQKMQEKRELQFNEPTSSSLPMSSLAISPLPSTTNKSIRQNRFHVAGRGRELGTGSSRYLSGAAAITPGTASIPVTNSWSWSEQFFYSQDDQSVDSSDHSMDNITHDGSEINGQQVTPSIGPVTNPWDLEKKRDGIVDDETCNYTVQEARQRSKKAHRASTVGAFVIFLKALFGIGMLSNPKVMGEVGLLLGTFCHLLIVVGCAFACYLLLSARQIAKMDILASQRRDIEQREDYEMWRKDGMKHSMEKSVELERSRTPQTKNFSRANQSPGIDKIGNTIGEDIWDVAPVPLSTVVAIAAPDNFTNNSSCVNLNLLPLEGDSGRIEPLESKATNVSRGSNAVSDEYQRFTDNVHNNAIPLSTPPPPKQAQVRLVTYGDVANCLVGKRASFFVIFAMVMGHLMFASGMLHLAIENLCYVAGWERLGWSYVEEYVEEDNDRSMLRRLGPSQDQAGEQHDNLDDGEYSNQGYASRSTDEEEYYLEWKGPDFIGRLAMASLLFPIIHGLLQIPSLTELAAISSFGLITYAVGCIGSMLYAAVVLTDGHPFLDRPDDMWTTKWSGVPTYVATTIYCIEGINLALPTVNSIEGTQRWGGGLMHAHNQTEGGGSKKDNERQHLAVLIVVGAVFMYGLVTLLVSWIGLAGGLGGGVGTMHGEDGCWDVTYCLNSSAVRYVYMLSLGVALVLTLPVILYPSTQMLEIWLDERNDERQRKIEAGNTISADPMKARPSHYPQRSILPDDETVDTASESFSQRPLGIDYGGAETRNSITSTYAGKYLAPACPNAQTKSPNEINFLHVTSPDTTGTEKPNKVTAKRKVKYWKLRMLLAFIICVIGTLEGSFPSVLKASEVIRGVSLSVTGLIVPPLLYMSAVGGDFSAPMAAVMALLIGLGLFNIVLVLMSVFGSRDFIVEEGRGNFYDM</sequence>
<feature type="transmembrane region" description="Helical" evidence="2">
    <location>
        <begin position="907"/>
        <end position="926"/>
    </location>
</feature>
<feature type="compositionally biased region" description="Basic and acidic residues" evidence="1">
    <location>
        <begin position="306"/>
        <end position="317"/>
    </location>
</feature>
<dbReference type="PANTHER" id="PTHR22950:SF652">
    <property type="entry name" value="TRANSMEMBRANE AMINO ACID TRANSPORTER FAMILY PROTEIN"/>
    <property type="match status" value="1"/>
</dbReference>
<evidence type="ECO:0000256" key="2">
    <source>
        <dbReference type="SAM" id="Phobius"/>
    </source>
</evidence>
<accession>A0ABD3MS84</accession>
<dbReference type="AlphaFoldDB" id="A0ABD3MS84"/>
<dbReference type="InterPro" id="IPR036259">
    <property type="entry name" value="MFS_trans_sf"/>
</dbReference>